<evidence type="ECO:0000313" key="5">
    <source>
        <dbReference type="Proteomes" id="UP000199675"/>
    </source>
</evidence>
<evidence type="ECO:0000256" key="1">
    <source>
        <dbReference type="ARBA" id="ARBA00012417"/>
    </source>
</evidence>
<dbReference type="GO" id="GO:0006261">
    <property type="term" value="P:DNA-templated DNA replication"/>
    <property type="evidence" value="ECO:0007669"/>
    <property type="project" value="TreeGrafter"/>
</dbReference>
<dbReference type="GO" id="GO:0009360">
    <property type="term" value="C:DNA polymerase III complex"/>
    <property type="evidence" value="ECO:0007669"/>
    <property type="project" value="TreeGrafter"/>
</dbReference>
<comment type="catalytic activity">
    <reaction evidence="3">
        <text>DNA(n) + a 2'-deoxyribonucleoside 5'-triphosphate = DNA(n+1) + diphosphate</text>
        <dbReference type="Rhea" id="RHEA:22508"/>
        <dbReference type="Rhea" id="RHEA-COMP:17339"/>
        <dbReference type="Rhea" id="RHEA-COMP:17340"/>
        <dbReference type="ChEBI" id="CHEBI:33019"/>
        <dbReference type="ChEBI" id="CHEBI:61560"/>
        <dbReference type="ChEBI" id="CHEBI:173112"/>
        <dbReference type="EC" id="2.7.7.7"/>
    </reaction>
</comment>
<evidence type="ECO:0000313" key="4">
    <source>
        <dbReference type="EMBL" id="SDW62237.1"/>
    </source>
</evidence>
<evidence type="ECO:0000256" key="3">
    <source>
        <dbReference type="ARBA" id="ARBA00049244"/>
    </source>
</evidence>
<protein>
    <recommendedName>
        <fullName evidence="1">DNA-directed DNA polymerase</fullName>
        <ecNumber evidence="1">2.7.7.7</ecNumber>
    </recommendedName>
</protein>
<dbReference type="AlphaFoldDB" id="A0A1H2V1S4"/>
<organism evidence="4 5">
    <name type="scientific">Marinobacter mobilis</name>
    <dbReference type="NCBI Taxonomy" id="488533"/>
    <lineage>
        <taxon>Bacteria</taxon>
        <taxon>Pseudomonadati</taxon>
        <taxon>Pseudomonadota</taxon>
        <taxon>Gammaproteobacteria</taxon>
        <taxon>Pseudomonadales</taxon>
        <taxon>Marinobacteraceae</taxon>
        <taxon>Marinobacter</taxon>
    </lineage>
</organism>
<dbReference type="PANTHER" id="PTHR11669:SF8">
    <property type="entry name" value="DNA POLYMERASE III SUBUNIT DELTA"/>
    <property type="match status" value="1"/>
</dbReference>
<name>A0A1H2V1S4_9GAMM</name>
<dbReference type="InterPro" id="IPR027417">
    <property type="entry name" value="P-loop_NTPase"/>
</dbReference>
<dbReference type="InterPro" id="IPR050238">
    <property type="entry name" value="DNA_Rep/Repair_Clamp_Loader"/>
</dbReference>
<dbReference type="EMBL" id="FNNE01000003">
    <property type="protein sequence ID" value="SDW62237.1"/>
    <property type="molecule type" value="Genomic_DNA"/>
</dbReference>
<keyword evidence="2" id="KW-0808">Transferase</keyword>
<dbReference type="EC" id="2.7.7.7" evidence="1"/>
<dbReference type="Gene3D" id="3.40.50.300">
    <property type="entry name" value="P-loop containing nucleotide triphosphate hydrolases"/>
    <property type="match status" value="1"/>
</dbReference>
<dbReference type="Proteomes" id="UP000199675">
    <property type="component" value="Unassembled WGS sequence"/>
</dbReference>
<dbReference type="STRING" id="488533.SAMN04487960_103301"/>
<keyword evidence="5" id="KW-1185">Reference proteome</keyword>
<gene>
    <name evidence="4" type="ORF">SAMN04487960_103301</name>
</gene>
<accession>A0A1H2V1S4</accession>
<reference evidence="4 5" key="1">
    <citation type="submission" date="2016-10" db="EMBL/GenBank/DDBJ databases">
        <authorList>
            <person name="de Groot N.N."/>
        </authorList>
    </citation>
    <scope>NUCLEOTIDE SEQUENCE [LARGE SCALE GENOMIC DNA]</scope>
    <source>
        <strain evidence="4 5">CGMCC 1.7059</strain>
    </source>
</reference>
<evidence type="ECO:0000256" key="2">
    <source>
        <dbReference type="ARBA" id="ARBA00022932"/>
    </source>
</evidence>
<sequence length="350" mass="38291">MTASEMSWHNDAWRFVDGSLRAGRLSHALLVTGERGVGKSSFSADVAALLVCDRPTLSTPGEGTLERLMPCGQCKQCELVNAQSHPDIRRFAPEKSKMIRVDQIRALSAFAMASPQVARRKVILVERADQLNINAANALLKTLEEPPADLVLVLLQESGRPVLPTLRSRCQTVTLPTPDMATALVWLTANVPLNNADGEGEAPGAEQFEQALRLAGNAPRLALEYLDGDFISQRQAALDSFRKFLKNELALPQAVKVFKDLGLDGMLWLLEGWAADLARLGCGGTARDSEAADMLRFLAANNPPWCAHDLLDACRETRSAGIYNASIELEVERLLIKWQALMPSRKRKAG</sequence>
<keyword evidence="2" id="KW-0239">DNA-directed DNA polymerase</keyword>
<dbReference type="PANTHER" id="PTHR11669">
    <property type="entry name" value="REPLICATION FACTOR C / DNA POLYMERASE III GAMMA-TAU SUBUNIT"/>
    <property type="match status" value="1"/>
</dbReference>
<dbReference type="GO" id="GO:0003887">
    <property type="term" value="F:DNA-directed DNA polymerase activity"/>
    <property type="evidence" value="ECO:0007669"/>
    <property type="project" value="UniProtKB-KW"/>
</dbReference>
<keyword evidence="2" id="KW-0548">Nucleotidyltransferase</keyword>
<proteinExistence type="predicted"/>
<dbReference type="RefSeq" id="WP_245725935.1">
    <property type="nucleotide sequence ID" value="NZ_FNNE01000003.1"/>
</dbReference>
<dbReference type="Pfam" id="PF13177">
    <property type="entry name" value="DNA_pol3_delta2"/>
    <property type="match status" value="1"/>
</dbReference>
<dbReference type="SUPFAM" id="SSF52540">
    <property type="entry name" value="P-loop containing nucleoside triphosphate hydrolases"/>
    <property type="match status" value="1"/>
</dbReference>